<evidence type="ECO:0000313" key="6">
    <source>
        <dbReference type="Proteomes" id="UP000009046"/>
    </source>
</evidence>
<evidence type="ECO:0000256" key="3">
    <source>
        <dbReference type="ARBA" id="ARBA00035716"/>
    </source>
</evidence>
<dbReference type="OrthoDB" id="360689at2759"/>
<evidence type="ECO:0000313" key="4">
    <source>
        <dbReference type="EMBL" id="EEB17354.1"/>
    </source>
</evidence>
<dbReference type="InterPro" id="IPR047865">
    <property type="entry name" value="Ribosomal_uL10_bac_type"/>
</dbReference>
<dbReference type="SUPFAM" id="SSF160369">
    <property type="entry name" value="Ribosomal protein L10-like"/>
    <property type="match status" value="1"/>
</dbReference>
<evidence type="ECO:0000256" key="1">
    <source>
        <dbReference type="ARBA" id="ARBA00008889"/>
    </source>
</evidence>
<dbReference type="Proteomes" id="UP000009046">
    <property type="component" value="Unassembled WGS sequence"/>
</dbReference>
<dbReference type="VEuPathDB" id="VectorBase:PHUM462620"/>
<dbReference type="RefSeq" id="XP_002430092.1">
    <property type="nucleotide sequence ID" value="XM_002430047.1"/>
</dbReference>
<reference evidence="5" key="3">
    <citation type="submission" date="2021-02" db="UniProtKB">
        <authorList>
            <consortium name="EnsemblMetazoa"/>
        </authorList>
    </citation>
    <scope>IDENTIFICATION</scope>
    <source>
        <strain evidence="5">USDA</strain>
    </source>
</reference>
<dbReference type="InParanoid" id="E0VVE8"/>
<keyword evidence="4" id="KW-0689">Ribosomal protein</keyword>
<dbReference type="STRING" id="121224.E0VVE8"/>
<accession>E0VVE8</accession>
<dbReference type="EMBL" id="DS235811">
    <property type="protein sequence ID" value="EEB17354.1"/>
    <property type="molecule type" value="Genomic_DNA"/>
</dbReference>
<evidence type="ECO:0000313" key="5">
    <source>
        <dbReference type="EnsemblMetazoa" id="PHUM462620-PA"/>
    </source>
</evidence>
<evidence type="ECO:0000256" key="2">
    <source>
        <dbReference type="ARBA" id="ARBA00035707"/>
    </source>
</evidence>
<organism>
    <name type="scientific">Pediculus humanus subsp. corporis</name>
    <name type="common">Body louse</name>
    <dbReference type="NCBI Taxonomy" id="121224"/>
    <lineage>
        <taxon>Eukaryota</taxon>
        <taxon>Metazoa</taxon>
        <taxon>Ecdysozoa</taxon>
        <taxon>Arthropoda</taxon>
        <taxon>Hexapoda</taxon>
        <taxon>Insecta</taxon>
        <taxon>Pterygota</taxon>
        <taxon>Neoptera</taxon>
        <taxon>Paraneoptera</taxon>
        <taxon>Psocodea</taxon>
        <taxon>Troctomorpha</taxon>
        <taxon>Phthiraptera</taxon>
        <taxon>Anoplura</taxon>
        <taxon>Pediculidae</taxon>
        <taxon>Pediculus</taxon>
    </lineage>
</organism>
<dbReference type="OMA" id="RENRMIA"/>
<keyword evidence="4" id="KW-0687">Ribonucleoprotein</keyword>
<dbReference type="AlphaFoldDB" id="E0VVE8"/>
<comment type="similarity">
    <text evidence="1">Belongs to the universal ribosomal protein uL10 family.</text>
</comment>
<dbReference type="EnsemblMetazoa" id="PHUM462620-RA">
    <property type="protein sequence ID" value="PHUM462620-PA"/>
    <property type="gene ID" value="PHUM462620"/>
</dbReference>
<dbReference type="CTD" id="8238459"/>
<reference evidence="4" key="2">
    <citation type="submission" date="2007-04" db="EMBL/GenBank/DDBJ databases">
        <title>The genome of the human body louse.</title>
        <authorList>
            <consortium name="The Human Body Louse Genome Consortium"/>
            <person name="Kirkness E."/>
            <person name="Walenz B."/>
            <person name="Hass B."/>
            <person name="Bruggner R."/>
            <person name="Strausberg R."/>
        </authorList>
    </citation>
    <scope>NUCLEOTIDE SEQUENCE</scope>
    <source>
        <strain evidence="4">USDA</strain>
    </source>
</reference>
<dbReference type="eggNOG" id="KOG4241">
    <property type="taxonomic scope" value="Eukaryota"/>
</dbReference>
<dbReference type="EMBL" id="AAZO01005634">
    <property type="status" value="NOT_ANNOTATED_CDS"/>
    <property type="molecule type" value="Genomic_DNA"/>
</dbReference>
<dbReference type="InterPro" id="IPR043141">
    <property type="entry name" value="Ribosomal_uL10-like_sf"/>
</dbReference>
<dbReference type="GO" id="GO:0005840">
    <property type="term" value="C:ribosome"/>
    <property type="evidence" value="ECO:0007669"/>
    <property type="project" value="UniProtKB-KW"/>
</dbReference>
<dbReference type="FunCoup" id="E0VVE8">
    <property type="interactions" value="683"/>
</dbReference>
<sequence>MNVLRQPQLNFLRLKSKIRITQPKPLHHQRDIVEHLCVPKLNFPHKVYPYLPRYDKCEGMQIREKEGPSPLDVIMGREVLEKFNNSKLIAFFQLNSMTKEETFDAEVHLKKNKMKLYTFGKAVMNSALSGTNYEPLLQFYSSYTAFAISEEVNVHSLINITQKLKGLVLIGALVNNTRLLDVSEIERFGKYSDLDSARCNLVSAMNNAANNLIHQLNYHPQSLLIPNLSIGVYNKDLHK</sequence>
<dbReference type="HOGENOM" id="CLU_073093_1_0_1"/>
<reference evidence="4" key="1">
    <citation type="submission" date="2007-04" db="EMBL/GenBank/DDBJ databases">
        <title>Annotation of Pediculus humanus corporis strain USDA.</title>
        <authorList>
            <person name="Kirkness E."/>
            <person name="Hannick L."/>
            <person name="Hass B."/>
            <person name="Bruggner R."/>
            <person name="Lawson D."/>
            <person name="Bidwell S."/>
            <person name="Joardar V."/>
            <person name="Caler E."/>
            <person name="Walenz B."/>
            <person name="Inman J."/>
            <person name="Schobel S."/>
            <person name="Galinsky K."/>
            <person name="Amedeo P."/>
            <person name="Strausberg R."/>
        </authorList>
    </citation>
    <scope>NUCLEOTIDE SEQUENCE</scope>
    <source>
        <strain evidence="4">USDA</strain>
    </source>
</reference>
<dbReference type="Gene3D" id="3.30.70.1730">
    <property type="match status" value="1"/>
</dbReference>
<protein>
    <recommendedName>
        <fullName evidence="2">Large ribosomal subunit protein uL10m</fullName>
    </recommendedName>
    <alternativeName>
        <fullName evidence="3">39S ribosomal protein L10, mitochondrial</fullName>
    </alternativeName>
</protein>
<gene>
    <name evidence="5" type="primary">8238459</name>
    <name evidence="4" type="ORF">Phum_PHUM462620</name>
</gene>
<dbReference type="PANTHER" id="PTHR11560">
    <property type="entry name" value="39S RIBOSOMAL PROTEIN L10, MITOCHONDRIAL"/>
    <property type="match status" value="1"/>
</dbReference>
<keyword evidence="6" id="KW-1185">Reference proteome</keyword>
<dbReference type="GeneID" id="8238459"/>
<proteinExistence type="inferred from homology"/>
<dbReference type="KEGG" id="phu:Phum_PHUM462620"/>
<name>E0VVE8_PEDHC</name>